<reference evidence="1" key="3">
    <citation type="submission" date="2015-04" db="UniProtKB">
        <authorList>
            <consortium name="EnsemblPlants"/>
        </authorList>
    </citation>
    <scope>IDENTIFICATION</scope>
</reference>
<reference evidence="2" key="2">
    <citation type="submission" date="2013-12" db="EMBL/GenBank/DDBJ databases">
        <authorList>
            <person name="Yu Y."/>
            <person name="Lee S."/>
            <person name="de Baynast K."/>
            <person name="Wissotski M."/>
            <person name="Liu L."/>
            <person name="Talag J."/>
            <person name="Goicoechea J."/>
            <person name="Angelova A."/>
            <person name="Jetty R."/>
            <person name="Kudrna D."/>
            <person name="Golser W."/>
            <person name="Rivera L."/>
            <person name="Zhang J."/>
            <person name="Wing R."/>
        </authorList>
    </citation>
    <scope>NUCLEOTIDE SEQUENCE</scope>
</reference>
<proteinExistence type="predicted"/>
<dbReference type="Proteomes" id="UP000032180">
    <property type="component" value="Chromosome 7"/>
</dbReference>
<evidence type="ECO:0000313" key="2">
    <source>
        <dbReference type="Proteomes" id="UP000032180"/>
    </source>
</evidence>
<keyword evidence="2" id="KW-1185">Reference proteome</keyword>
<dbReference type="AlphaFoldDB" id="A0A0D9X108"/>
<name>A0A0D9X108_9ORYZ</name>
<dbReference type="Gramene" id="LPERR07G17910.1">
    <property type="protein sequence ID" value="LPERR07G17910.1"/>
    <property type="gene ID" value="LPERR07G17910"/>
</dbReference>
<sequence length="96" mass="10328">MLRTSTRHQAKLPHTTETEMAQDSVVGSATGFSLMERELQAATDKVSATSMDGLTQVLCVILAVELIDISALGMDGGMEEGCCKIDETREMKMCGD</sequence>
<evidence type="ECO:0000313" key="1">
    <source>
        <dbReference type="EnsemblPlants" id="LPERR07G17910.1"/>
    </source>
</evidence>
<protein>
    <submittedName>
        <fullName evidence="1">Uncharacterized protein</fullName>
    </submittedName>
</protein>
<accession>A0A0D9X108</accession>
<dbReference type="EnsemblPlants" id="LPERR07G17910.1">
    <property type="protein sequence ID" value="LPERR07G17910.1"/>
    <property type="gene ID" value="LPERR07G17910"/>
</dbReference>
<dbReference type="HOGENOM" id="CLU_2362770_0_0_1"/>
<reference evidence="1 2" key="1">
    <citation type="submission" date="2012-08" db="EMBL/GenBank/DDBJ databases">
        <title>Oryza genome evolution.</title>
        <authorList>
            <person name="Wing R.A."/>
        </authorList>
    </citation>
    <scope>NUCLEOTIDE SEQUENCE</scope>
</reference>
<organism evidence="1 2">
    <name type="scientific">Leersia perrieri</name>
    <dbReference type="NCBI Taxonomy" id="77586"/>
    <lineage>
        <taxon>Eukaryota</taxon>
        <taxon>Viridiplantae</taxon>
        <taxon>Streptophyta</taxon>
        <taxon>Embryophyta</taxon>
        <taxon>Tracheophyta</taxon>
        <taxon>Spermatophyta</taxon>
        <taxon>Magnoliopsida</taxon>
        <taxon>Liliopsida</taxon>
        <taxon>Poales</taxon>
        <taxon>Poaceae</taxon>
        <taxon>BOP clade</taxon>
        <taxon>Oryzoideae</taxon>
        <taxon>Oryzeae</taxon>
        <taxon>Oryzinae</taxon>
        <taxon>Leersia</taxon>
    </lineage>
</organism>